<dbReference type="PANTHER" id="PTHR46652">
    <property type="entry name" value="LEUCINE-RICH REPEAT AND IQ DOMAIN-CONTAINING PROTEIN 1-RELATED"/>
    <property type="match status" value="1"/>
</dbReference>
<keyword evidence="2" id="KW-0677">Repeat</keyword>
<feature type="non-terminal residue" evidence="3">
    <location>
        <position position="1"/>
    </location>
</feature>
<comment type="caution">
    <text evidence="3">The sequence shown here is derived from an EMBL/GenBank/DDBJ whole genome shotgun (WGS) entry which is preliminary data.</text>
</comment>
<dbReference type="InterPro" id="IPR001611">
    <property type="entry name" value="Leu-rich_rpt"/>
</dbReference>
<gene>
    <name evidence="3" type="ORF">CUNI_LOCUS17916</name>
</gene>
<evidence type="ECO:0000256" key="1">
    <source>
        <dbReference type="ARBA" id="ARBA00022614"/>
    </source>
</evidence>
<dbReference type="PANTHER" id="PTHR46652:SF3">
    <property type="entry name" value="LEUCINE-RICH REPEAT-CONTAINING PROTEIN 9"/>
    <property type="match status" value="1"/>
</dbReference>
<accession>A0A8S3ZW68</accession>
<reference evidence="3" key="1">
    <citation type="submission" date="2021-04" db="EMBL/GenBank/DDBJ databases">
        <authorList>
            <consortium name="Molecular Ecology Group"/>
        </authorList>
    </citation>
    <scope>NUCLEOTIDE SEQUENCE</scope>
</reference>
<dbReference type="Pfam" id="PF13855">
    <property type="entry name" value="LRR_8"/>
    <property type="match status" value="2"/>
</dbReference>
<evidence type="ECO:0000313" key="4">
    <source>
        <dbReference type="Proteomes" id="UP000678393"/>
    </source>
</evidence>
<evidence type="ECO:0000313" key="3">
    <source>
        <dbReference type="EMBL" id="CAG5132358.1"/>
    </source>
</evidence>
<dbReference type="Gene3D" id="3.80.10.10">
    <property type="entry name" value="Ribonuclease Inhibitor"/>
    <property type="match status" value="3"/>
</dbReference>
<organism evidence="3 4">
    <name type="scientific">Candidula unifasciata</name>
    <dbReference type="NCBI Taxonomy" id="100452"/>
    <lineage>
        <taxon>Eukaryota</taxon>
        <taxon>Metazoa</taxon>
        <taxon>Spiralia</taxon>
        <taxon>Lophotrochozoa</taxon>
        <taxon>Mollusca</taxon>
        <taxon>Gastropoda</taxon>
        <taxon>Heterobranchia</taxon>
        <taxon>Euthyneura</taxon>
        <taxon>Panpulmonata</taxon>
        <taxon>Eupulmonata</taxon>
        <taxon>Stylommatophora</taxon>
        <taxon>Helicina</taxon>
        <taxon>Helicoidea</taxon>
        <taxon>Geomitridae</taxon>
        <taxon>Candidula</taxon>
    </lineage>
</organism>
<dbReference type="SUPFAM" id="SSF52058">
    <property type="entry name" value="L domain-like"/>
    <property type="match status" value="1"/>
</dbReference>
<sequence>DNYITEIHAGDLPPQLSNVDFSDNPIATIDETAFDQSTATLNELQFSGVHFKEVPLALLHLTSLKTLIIQWANILVWREDIMKHLCSTLELLVLDNVGLTSWPTWIQYCLHLTTLQLSSGVLTNMPDNALDNLTNITSLNLENASLVTFPKSVSKLTLLTELTLDSNNISQVTGLDSLTSLITLSMMNNKLSDGGQLSNALRPLAASLQVLQLNGNKLTAFPDLVFLQKLQEVYLTNNRIFNIGFSQIPSSLTNLDFENNFVQSLYAFMQTGDNLMTVRFDYNSISDIRGVDITPSVRDVYISHNLITRISDTAFPENSSMEILILDYNPIISISLSAFSNLKKLTYLSLMSTKLSRLSVAFTALAKLETLDMRENSVLVCTCLEKSLRPWAQSESLRIFGDCGPTSIVDFLVGLSVGCPE</sequence>
<keyword evidence="1" id="KW-0433">Leucine-rich repeat</keyword>
<name>A0A8S3ZW68_9EUPU</name>
<dbReference type="InterPro" id="IPR050836">
    <property type="entry name" value="SDS22/Internalin_LRR"/>
</dbReference>
<dbReference type="InterPro" id="IPR032675">
    <property type="entry name" value="LRR_dom_sf"/>
</dbReference>
<evidence type="ECO:0000256" key="2">
    <source>
        <dbReference type="ARBA" id="ARBA00022737"/>
    </source>
</evidence>
<dbReference type="EMBL" id="CAJHNH020005300">
    <property type="protein sequence ID" value="CAG5132358.1"/>
    <property type="molecule type" value="Genomic_DNA"/>
</dbReference>
<dbReference type="OrthoDB" id="10008953at2759"/>
<keyword evidence="4" id="KW-1185">Reference proteome</keyword>
<protein>
    <submittedName>
        <fullName evidence="3">Uncharacterized protein</fullName>
    </submittedName>
</protein>
<dbReference type="Proteomes" id="UP000678393">
    <property type="component" value="Unassembled WGS sequence"/>
</dbReference>
<dbReference type="AlphaFoldDB" id="A0A8S3ZW68"/>
<proteinExistence type="predicted"/>
<dbReference type="SUPFAM" id="SSF52075">
    <property type="entry name" value="Outer arm dynein light chain 1"/>
    <property type="match status" value="1"/>
</dbReference>
<dbReference type="PROSITE" id="PS51450">
    <property type="entry name" value="LRR"/>
    <property type="match status" value="2"/>
</dbReference>